<name>A0A0F9G2Y1_9ZZZZ</name>
<accession>A0A0F9G2Y1</accession>
<dbReference type="EMBL" id="LAZR01028009">
    <property type="protein sequence ID" value="KKL63905.1"/>
    <property type="molecule type" value="Genomic_DNA"/>
</dbReference>
<reference evidence="1" key="1">
    <citation type="journal article" date="2015" name="Nature">
        <title>Complex archaea that bridge the gap between prokaryotes and eukaryotes.</title>
        <authorList>
            <person name="Spang A."/>
            <person name="Saw J.H."/>
            <person name="Jorgensen S.L."/>
            <person name="Zaremba-Niedzwiedzka K."/>
            <person name="Martijn J."/>
            <person name="Lind A.E."/>
            <person name="van Eijk R."/>
            <person name="Schleper C."/>
            <person name="Guy L."/>
            <person name="Ettema T.J."/>
        </authorList>
    </citation>
    <scope>NUCLEOTIDE SEQUENCE</scope>
</reference>
<comment type="caution">
    <text evidence="1">The sequence shown here is derived from an EMBL/GenBank/DDBJ whole genome shotgun (WGS) entry which is preliminary data.</text>
</comment>
<evidence type="ECO:0000313" key="1">
    <source>
        <dbReference type="EMBL" id="KKL63905.1"/>
    </source>
</evidence>
<dbReference type="AlphaFoldDB" id="A0A0F9G2Y1"/>
<gene>
    <name evidence="1" type="ORF">LCGC14_2170410</name>
</gene>
<proteinExistence type="predicted"/>
<organism evidence="1">
    <name type="scientific">marine sediment metagenome</name>
    <dbReference type="NCBI Taxonomy" id="412755"/>
    <lineage>
        <taxon>unclassified sequences</taxon>
        <taxon>metagenomes</taxon>
        <taxon>ecological metagenomes</taxon>
    </lineage>
</organism>
<sequence length="157" mass="17306">MTGSAPSRRRTGLIFLSACLACSLSAGCASKQKQRSTVAFHTKGVRLGIRRVRNEMEMVGRRKRKERVPGGDFYAMKTATDMLARALRGLPGRIQKKATTRVPERKAAAEKAAEVFRQLEPQLLSLQFDEAKKAKIEAGFAEIEQLLTEVETAESPG</sequence>
<protein>
    <submittedName>
        <fullName evidence="1">Uncharacterized protein</fullName>
    </submittedName>
</protein>